<evidence type="ECO:0000259" key="2">
    <source>
        <dbReference type="Pfam" id="PF14380"/>
    </source>
</evidence>
<sequence>MIPTALHTHVMVSISATRSRRRAVKPPPNSAGLPLASVCDWATDEGIDGNEASMTARLERQSGGEGNEAWKIPCLGGNAYVNVANVTTKKGWDEYSCDEKVVTSVFLALMPNFPTDFGTLLRGGFELEWGTMYECDRSDGQCGHHNTNGLLCFCPGGTNNHQQPPLQRYVTVLSLQLFK</sequence>
<dbReference type="OrthoDB" id="635050at2759"/>
<dbReference type="EMBL" id="SZYD01000002">
    <property type="protein sequence ID" value="KAD7117387.1"/>
    <property type="molecule type" value="Genomic_DNA"/>
</dbReference>
<evidence type="ECO:0000313" key="3">
    <source>
        <dbReference type="EMBL" id="KAD7117387.1"/>
    </source>
</evidence>
<name>A0A5N6PWG4_9ASTR</name>
<feature type="domain" description="Wall-associated receptor kinase C-terminal" evidence="2">
    <location>
        <begin position="94"/>
        <end position="156"/>
    </location>
</feature>
<keyword evidence="4" id="KW-1185">Reference proteome</keyword>
<protein>
    <recommendedName>
        <fullName evidence="2">Wall-associated receptor kinase C-terminal domain-containing protein</fullName>
    </recommendedName>
</protein>
<comment type="caution">
    <text evidence="3">The sequence shown here is derived from an EMBL/GenBank/DDBJ whole genome shotgun (WGS) entry which is preliminary data.</text>
</comment>
<reference evidence="3 4" key="1">
    <citation type="submission" date="2019-05" db="EMBL/GenBank/DDBJ databases">
        <title>Mikania micrantha, genome provides insights into the molecular mechanism of rapid growth.</title>
        <authorList>
            <person name="Liu B."/>
        </authorList>
    </citation>
    <scope>NUCLEOTIDE SEQUENCE [LARGE SCALE GENOMIC DNA]</scope>
    <source>
        <strain evidence="3">NLD-2019</strain>
        <tissue evidence="3">Leaf</tissue>
    </source>
</reference>
<keyword evidence="1" id="KW-0325">Glycoprotein</keyword>
<evidence type="ECO:0000256" key="1">
    <source>
        <dbReference type="ARBA" id="ARBA00023180"/>
    </source>
</evidence>
<dbReference type="Proteomes" id="UP000326396">
    <property type="component" value="Linkage Group LG10"/>
</dbReference>
<dbReference type="AlphaFoldDB" id="A0A5N6PWG4"/>
<dbReference type="InterPro" id="IPR032872">
    <property type="entry name" value="WAK_assoc_C"/>
</dbReference>
<accession>A0A5N6PWG4</accession>
<dbReference type="Pfam" id="PF14380">
    <property type="entry name" value="WAK_assoc"/>
    <property type="match status" value="1"/>
</dbReference>
<proteinExistence type="predicted"/>
<organism evidence="3 4">
    <name type="scientific">Mikania micrantha</name>
    <name type="common">bitter vine</name>
    <dbReference type="NCBI Taxonomy" id="192012"/>
    <lineage>
        <taxon>Eukaryota</taxon>
        <taxon>Viridiplantae</taxon>
        <taxon>Streptophyta</taxon>
        <taxon>Embryophyta</taxon>
        <taxon>Tracheophyta</taxon>
        <taxon>Spermatophyta</taxon>
        <taxon>Magnoliopsida</taxon>
        <taxon>eudicotyledons</taxon>
        <taxon>Gunneridae</taxon>
        <taxon>Pentapetalae</taxon>
        <taxon>asterids</taxon>
        <taxon>campanulids</taxon>
        <taxon>Asterales</taxon>
        <taxon>Asteraceae</taxon>
        <taxon>Asteroideae</taxon>
        <taxon>Heliantheae alliance</taxon>
        <taxon>Eupatorieae</taxon>
        <taxon>Mikania</taxon>
    </lineage>
</organism>
<gene>
    <name evidence="3" type="ORF">E3N88_04655</name>
</gene>
<evidence type="ECO:0000313" key="4">
    <source>
        <dbReference type="Proteomes" id="UP000326396"/>
    </source>
</evidence>